<feature type="region of interest" description="Disordered" evidence="6">
    <location>
        <begin position="276"/>
        <end position="303"/>
    </location>
</feature>
<dbReference type="GO" id="GO:0005886">
    <property type="term" value="C:plasma membrane"/>
    <property type="evidence" value="ECO:0007669"/>
    <property type="project" value="UniProtKB-SubCell"/>
</dbReference>
<feature type="transmembrane region" description="Helical" evidence="7">
    <location>
        <begin position="85"/>
        <end position="104"/>
    </location>
</feature>
<dbReference type="InterPro" id="IPR019108">
    <property type="entry name" value="Caa3_assmbl_CtaG-rel"/>
</dbReference>
<feature type="transmembrane region" description="Helical" evidence="7">
    <location>
        <begin position="52"/>
        <end position="73"/>
    </location>
</feature>
<feature type="transmembrane region" description="Helical" evidence="7">
    <location>
        <begin position="153"/>
        <end position="173"/>
    </location>
</feature>
<sequence>MDVLLKQFLNPAMYNIWMNIVVLSLAGFYLLLTAPKPLLISWGAPATSGQRVSFMIGLCLFYLALGSPVNLIGRQLFSVHMLQQSILYLIMPSFLLLGIPRQLYRLGFSRIRGAVRAFSSLWSRPLIALVTFNGLFSLYHVPRIFDGIMGNEWYHALSHGLLILAALMMWWPVMEPLPEQAVLSPLRKLAYICAAGVLLTPACALIIFADHQLFQSYMGEDRLFPVLSVMDDQQMGGVIMKILQEITYGFTLGHVFFKWVRTERKKEKNMIGNEKGITLKESGSPQQDWLPSLEGKGSGKNMG</sequence>
<evidence type="ECO:0000313" key="8">
    <source>
        <dbReference type="EMBL" id="QKG83441.1"/>
    </source>
</evidence>
<evidence type="ECO:0000256" key="7">
    <source>
        <dbReference type="SAM" id="Phobius"/>
    </source>
</evidence>
<dbReference type="KEGG" id="kpul:GXN76_02435"/>
<accession>A0A7D3Y8A4</accession>
<dbReference type="AlphaFoldDB" id="A0A7D3Y8A4"/>
<organism evidence="8 9">
    <name type="scientific">Kroppenstedtia pulmonis</name>
    <dbReference type="NCBI Taxonomy" id="1380685"/>
    <lineage>
        <taxon>Bacteria</taxon>
        <taxon>Bacillati</taxon>
        <taxon>Bacillota</taxon>
        <taxon>Bacilli</taxon>
        <taxon>Bacillales</taxon>
        <taxon>Thermoactinomycetaceae</taxon>
        <taxon>Kroppenstedtia</taxon>
    </lineage>
</organism>
<evidence type="ECO:0000256" key="5">
    <source>
        <dbReference type="ARBA" id="ARBA00023136"/>
    </source>
</evidence>
<evidence type="ECO:0000256" key="1">
    <source>
        <dbReference type="ARBA" id="ARBA00004651"/>
    </source>
</evidence>
<dbReference type="EMBL" id="CP048104">
    <property type="protein sequence ID" value="QKG83441.1"/>
    <property type="molecule type" value="Genomic_DNA"/>
</dbReference>
<comment type="subcellular location">
    <subcellularLocation>
        <location evidence="1">Cell membrane</location>
        <topology evidence="1">Multi-pass membrane protein</topology>
    </subcellularLocation>
</comment>
<name>A0A7D3Y8A4_9BACL</name>
<keyword evidence="4 7" id="KW-1133">Transmembrane helix</keyword>
<dbReference type="RefSeq" id="WP_173220184.1">
    <property type="nucleotide sequence ID" value="NZ_CP048104.1"/>
</dbReference>
<evidence type="ECO:0000256" key="4">
    <source>
        <dbReference type="ARBA" id="ARBA00022989"/>
    </source>
</evidence>
<keyword evidence="5 7" id="KW-0472">Membrane</keyword>
<evidence type="ECO:0000256" key="3">
    <source>
        <dbReference type="ARBA" id="ARBA00022692"/>
    </source>
</evidence>
<keyword evidence="3 7" id="KW-0812">Transmembrane</keyword>
<keyword evidence="2" id="KW-1003">Cell membrane</keyword>
<reference evidence="8 9" key="1">
    <citation type="submission" date="2020-01" db="EMBL/GenBank/DDBJ databases">
        <authorList>
            <person name="Gulvik C.A."/>
            <person name="Batra D.G."/>
        </authorList>
    </citation>
    <scope>NUCLEOTIDE SEQUENCE [LARGE SCALE GENOMIC DNA]</scope>
    <source>
        <strain evidence="8 9">W9323</strain>
    </source>
</reference>
<evidence type="ECO:0000313" key="9">
    <source>
        <dbReference type="Proteomes" id="UP000503088"/>
    </source>
</evidence>
<evidence type="ECO:0000256" key="6">
    <source>
        <dbReference type="SAM" id="MobiDB-lite"/>
    </source>
</evidence>
<gene>
    <name evidence="8" type="ORF">GXN76_02435</name>
</gene>
<dbReference type="Pfam" id="PF09678">
    <property type="entry name" value="Caa3_CtaG"/>
    <property type="match status" value="1"/>
</dbReference>
<keyword evidence="9" id="KW-1185">Reference proteome</keyword>
<feature type="transmembrane region" description="Helical" evidence="7">
    <location>
        <begin position="124"/>
        <end position="141"/>
    </location>
</feature>
<proteinExistence type="predicted"/>
<feature type="transmembrane region" description="Helical" evidence="7">
    <location>
        <begin position="12"/>
        <end position="32"/>
    </location>
</feature>
<evidence type="ECO:0000256" key="2">
    <source>
        <dbReference type="ARBA" id="ARBA00022475"/>
    </source>
</evidence>
<dbReference type="Proteomes" id="UP000503088">
    <property type="component" value="Chromosome"/>
</dbReference>
<protein>
    <submittedName>
        <fullName evidence="8">Cytochrome C oxidase assembly protein</fullName>
    </submittedName>
</protein>
<feature type="transmembrane region" description="Helical" evidence="7">
    <location>
        <begin position="189"/>
        <end position="209"/>
    </location>
</feature>